<keyword evidence="1" id="KW-0812">Transmembrane</keyword>
<name>A0A170QC77_9ZZZZ</name>
<protein>
    <submittedName>
        <fullName evidence="2">Uncharacterized protein</fullName>
    </submittedName>
</protein>
<organism evidence="2">
    <name type="scientific">hydrothermal vent metagenome</name>
    <dbReference type="NCBI Taxonomy" id="652676"/>
    <lineage>
        <taxon>unclassified sequences</taxon>
        <taxon>metagenomes</taxon>
        <taxon>ecological metagenomes</taxon>
    </lineage>
</organism>
<dbReference type="EMBL" id="FAXC01000125">
    <property type="protein sequence ID" value="CUV08777.1"/>
    <property type="molecule type" value="Genomic_DNA"/>
</dbReference>
<evidence type="ECO:0000256" key="1">
    <source>
        <dbReference type="SAM" id="Phobius"/>
    </source>
</evidence>
<feature type="transmembrane region" description="Helical" evidence="1">
    <location>
        <begin position="12"/>
        <end position="31"/>
    </location>
</feature>
<gene>
    <name evidence="2" type="ORF">MGWOODY_Mmi2326</name>
</gene>
<proteinExistence type="predicted"/>
<keyword evidence="1" id="KW-0472">Membrane</keyword>
<sequence length="37" mass="4215">MEFFAEKFDFIFLTALFGVIIYSLLLVAAKIDEDGRA</sequence>
<keyword evidence="1" id="KW-1133">Transmembrane helix</keyword>
<dbReference type="AlphaFoldDB" id="A0A170QC77"/>
<accession>A0A170QC77</accession>
<reference evidence="2" key="1">
    <citation type="submission" date="2015-10" db="EMBL/GenBank/DDBJ databases">
        <authorList>
            <person name="Gilbert D.G."/>
        </authorList>
    </citation>
    <scope>NUCLEOTIDE SEQUENCE</scope>
</reference>
<evidence type="ECO:0000313" key="2">
    <source>
        <dbReference type="EMBL" id="CUV08777.1"/>
    </source>
</evidence>